<proteinExistence type="predicted"/>
<evidence type="ECO:0000313" key="2">
    <source>
        <dbReference type="EMBL" id="KAJ6217442.1"/>
    </source>
</evidence>
<protein>
    <submittedName>
        <fullName evidence="2">Uncharacterized protein</fullName>
    </submittedName>
</protein>
<evidence type="ECO:0000313" key="3">
    <source>
        <dbReference type="Proteomes" id="UP001142055"/>
    </source>
</evidence>
<comment type="caution">
    <text evidence="2">The sequence shown here is derived from an EMBL/GenBank/DDBJ whole genome shotgun (WGS) entry which is preliminary data.</text>
</comment>
<sequence>MEPKRKNNGSGSVSTNYRGKNRGKSILQNMPQVQGYKFISRDMYNKERSFKHLSEQNSNKFNWNVKNSTKRNGKFQPNLKNWSGYNRRQMEREMKKAICQIRSISTGSEISNDEMEHLNMEVRTTTNNNMKPYNDQGYKTVKTIEVEYIPHHNQSLLYGGKFKLEMLEGLPKNLKTSNVPEIFHESGHMGGSGGYDHNTNQNLQSSLSINIKSGSDRSMNETYAKEEKHQWIKRGRTNNGLIVEHIHETVMTTKTAVTRDVFKYMVKGPQEKSLISIKHETPLINDLLDESKISDGSQRQPSLVPHPASTVTIKSIAIPTKLVKVEALGKKPLIGSGAIIINPIEKNKIIMPSIRDDETNGPQRTLITRPNEYGDKDERDQLKDSDTIAALRSENPNLPSQKMMAREPIKDKLDNEQGECIMLIKMKQSN</sequence>
<dbReference type="AlphaFoldDB" id="A0A9Q0M4J6"/>
<feature type="region of interest" description="Disordered" evidence="1">
    <location>
        <begin position="355"/>
        <end position="379"/>
    </location>
</feature>
<keyword evidence="3" id="KW-1185">Reference proteome</keyword>
<accession>A0A9Q0M4J6</accession>
<name>A0A9Q0M4J6_BLOTA</name>
<feature type="region of interest" description="Disordered" evidence="1">
    <location>
        <begin position="1"/>
        <end position="28"/>
    </location>
</feature>
<feature type="compositionally biased region" description="Polar residues" evidence="1">
    <location>
        <begin position="8"/>
        <end position="18"/>
    </location>
</feature>
<dbReference type="EMBL" id="JAPWDV010000003">
    <property type="protein sequence ID" value="KAJ6217442.1"/>
    <property type="molecule type" value="Genomic_DNA"/>
</dbReference>
<organism evidence="2 3">
    <name type="scientific">Blomia tropicalis</name>
    <name type="common">Mite</name>
    <dbReference type="NCBI Taxonomy" id="40697"/>
    <lineage>
        <taxon>Eukaryota</taxon>
        <taxon>Metazoa</taxon>
        <taxon>Ecdysozoa</taxon>
        <taxon>Arthropoda</taxon>
        <taxon>Chelicerata</taxon>
        <taxon>Arachnida</taxon>
        <taxon>Acari</taxon>
        <taxon>Acariformes</taxon>
        <taxon>Sarcoptiformes</taxon>
        <taxon>Astigmata</taxon>
        <taxon>Glycyphagoidea</taxon>
        <taxon>Echimyopodidae</taxon>
        <taxon>Blomia</taxon>
    </lineage>
</organism>
<gene>
    <name evidence="2" type="ORF">RDWZM_008599</name>
</gene>
<reference evidence="2" key="1">
    <citation type="submission" date="2022-12" db="EMBL/GenBank/DDBJ databases">
        <title>Genome assemblies of Blomia tropicalis.</title>
        <authorList>
            <person name="Cui Y."/>
        </authorList>
    </citation>
    <scope>NUCLEOTIDE SEQUENCE</scope>
    <source>
        <tissue evidence="2">Adult mites</tissue>
    </source>
</reference>
<dbReference type="Proteomes" id="UP001142055">
    <property type="component" value="Chromosome 3"/>
</dbReference>
<evidence type="ECO:0000256" key="1">
    <source>
        <dbReference type="SAM" id="MobiDB-lite"/>
    </source>
</evidence>